<dbReference type="InterPro" id="IPR000210">
    <property type="entry name" value="BTB/POZ_dom"/>
</dbReference>
<evidence type="ECO:0000313" key="3">
    <source>
        <dbReference type="Proteomes" id="UP000566819"/>
    </source>
</evidence>
<proteinExistence type="predicted"/>
<dbReference type="InterPro" id="IPR011333">
    <property type="entry name" value="SKP1/BTB/POZ_sf"/>
</dbReference>
<dbReference type="Proteomes" id="UP000566819">
    <property type="component" value="Unassembled WGS sequence"/>
</dbReference>
<gene>
    <name evidence="2" type="ORF">G7Y89_g14052</name>
</gene>
<dbReference type="CDD" id="cd18186">
    <property type="entry name" value="BTB_POZ_ZBTB_KLHL-like"/>
    <property type="match status" value="1"/>
</dbReference>
<keyword evidence="3" id="KW-1185">Reference proteome</keyword>
<comment type="caution">
    <text evidence="2">The sequence shown here is derived from an EMBL/GenBank/DDBJ whole genome shotgun (WGS) entry which is preliminary data.</text>
</comment>
<dbReference type="AlphaFoldDB" id="A0A8H4VXM6"/>
<name>A0A8H4VXM6_9HELO</name>
<reference evidence="2 3" key="1">
    <citation type="submission" date="2020-03" db="EMBL/GenBank/DDBJ databases">
        <title>Draft Genome Sequence of Cudoniella acicularis.</title>
        <authorList>
            <person name="Buettner E."/>
            <person name="Kellner H."/>
        </authorList>
    </citation>
    <scope>NUCLEOTIDE SEQUENCE [LARGE SCALE GENOMIC DNA]</scope>
    <source>
        <strain evidence="2 3">DSM 108380</strain>
    </source>
</reference>
<evidence type="ECO:0000313" key="2">
    <source>
        <dbReference type="EMBL" id="KAF4624120.1"/>
    </source>
</evidence>
<feature type="domain" description="BTB" evidence="1">
    <location>
        <begin position="344"/>
        <end position="449"/>
    </location>
</feature>
<dbReference type="SUPFAM" id="SSF54695">
    <property type="entry name" value="POZ domain"/>
    <property type="match status" value="2"/>
</dbReference>
<sequence length="665" mass="76846">MVLARVVARPSKRSPKTNNKPLILTYNIPGQKPDVRLQVLEAAELYVHLFKLKIHSRFFMKFLDSLGKADKSKQLYVRIYNFIHLLTVKECELEWDYFTGFVPDILDAFQSLLNAIYNQSYSVSVNSIIDLTELADYYCTLPAVSCTLDKALQESPNLINELLSSPKQNLQILVCSIKLQNHALYEDSLTFAFGPWSQPSWHSIVDKLKMHVRNKNTKLSAKVALVQDSMLRVRSAPSVCEKNPGRDEYPWNGKEIEYPPLVDFDECPWRKEKGGYFPSVDAELDEFLRGGEEIDRCVCSDCIPVKPVFCDPSRETIMAEPTNKKQKTEQKPEVVVYKVQGLKPNVRLKVFDSIEFHVHSVVLKMHSGFFRTFLDSADKQNKSLCAQDPFEYEWVTKVDDNGKGWHLVDQFYTQGEEKDQKEFKGPSDEICIFRTLLDAMYNQPYTITVKRLLRLTDLADYYSAFPIVSRTLDGAFIRSDSFYDFELMENKLALLPAAVKLRNKLLYKTCLTLCTGPWKVPDFKKIEEKNLRNLAEIAYNRVGAEIMKLDAVIIYWSELDQGDFTHPNYHEELFRLAKDQRALTDHDTVVDGELGVSFPKLYRSFFKSNIIQYSDFIAEMLLVLLRSELALCRDFKAGKGHCSDYFLNVHIPDDELPWNLKETEW</sequence>
<dbReference type="Gene3D" id="3.30.710.10">
    <property type="entry name" value="Potassium Channel Kv1.1, Chain A"/>
    <property type="match status" value="2"/>
</dbReference>
<dbReference type="EMBL" id="JAAMPI010001765">
    <property type="protein sequence ID" value="KAF4624120.1"/>
    <property type="molecule type" value="Genomic_DNA"/>
</dbReference>
<dbReference type="OrthoDB" id="2129688at2759"/>
<dbReference type="PROSITE" id="PS50097">
    <property type="entry name" value="BTB"/>
    <property type="match status" value="1"/>
</dbReference>
<accession>A0A8H4VXM6</accession>
<protein>
    <recommendedName>
        <fullName evidence="1">BTB domain-containing protein</fullName>
    </recommendedName>
</protein>
<evidence type="ECO:0000259" key="1">
    <source>
        <dbReference type="PROSITE" id="PS50097"/>
    </source>
</evidence>
<organism evidence="2 3">
    <name type="scientific">Cudoniella acicularis</name>
    <dbReference type="NCBI Taxonomy" id="354080"/>
    <lineage>
        <taxon>Eukaryota</taxon>
        <taxon>Fungi</taxon>
        <taxon>Dikarya</taxon>
        <taxon>Ascomycota</taxon>
        <taxon>Pezizomycotina</taxon>
        <taxon>Leotiomycetes</taxon>
        <taxon>Helotiales</taxon>
        <taxon>Tricladiaceae</taxon>
        <taxon>Cudoniella</taxon>
    </lineage>
</organism>